<evidence type="ECO:0000313" key="14">
    <source>
        <dbReference type="Proteomes" id="UP000014760"/>
    </source>
</evidence>
<reference evidence="13" key="3">
    <citation type="submission" date="2015-06" db="UniProtKB">
        <authorList>
            <consortium name="EnsemblMetazoa"/>
        </authorList>
    </citation>
    <scope>IDENTIFICATION</scope>
</reference>
<dbReference type="STRING" id="283909.R7TQN1"/>
<organism evidence="12">
    <name type="scientific">Capitella teleta</name>
    <name type="common">Polychaete worm</name>
    <dbReference type="NCBI Taxonomy" id="283909"/>
    <lineage>
        <taxon>Eukaryota</taxon>
        <taxon>Metazoa</taxon>
        <taxon>Spiralia</taxon>
        <taxon>Lophotrochozoa</taxon>
        <taxon>Annelida</taxon>
        <taxon>Polychaeta</taxon>
        <taxon>Sedentaria</taxon>
        <taxon>Scolecida</taxon>
        <taxon>Capitellidae</taxon>
        <taxon>Capitella</taxon>
    </lineage>
</organism>
<evidence type="ECO:0000256" key="6">
    <source>
        <dbReference type="ARBA" id="ARBA00022792"/>
    </source>
</evidence>
<dbReference type="GO" id="GO:0005743">
    <property type="term" value="C:mitochondrial inner membrane"/>
    <property type="evidence" value="ECO:0007669"/>
    <property type="project" value="UniProtKB-SubCell"/>
</dbReference>
<evidence type="ECO:0000256" key="3">
    <source>
        <dbReference type="ARBA" id="ARBA00022448"/>
    </source>
</evidence>
<evidence type="ECO:0000256" key="2">
    <source>
        <dbReference type="ARBA" id="ARBA00006375"/>
    </source>
</evidence>
<gene>
    <name evidence="12" type="ORF">CAPTEDRAFT_174650</name>
</gene>
<evidence type="ECO:0008006" key="15">
    <source>
        <dbReference type="Google" id="ProtNLM"/>
    </source>
</evidence>
<keyword evidence="14" id="KW-1185">Reference proteome</keyword>
<evidence type="ECO:0000313" key="12">
    <source>
        <dbReference type="EMBL" id="ELT95862.1"/>
    </source>
</evidence>
<dbReference type="InterPro" id="IPR051508">
    <property type="entry name" value="Mito_Carrier_Antiporter"/>
</dbReference>
<dbReference type="AlphaFoldDB" id="R7TQN1"/>
<comment type="similarity">
    <text evidence="2 11">Belongs to the mitochondrial carrier (TC 2.A.29) family.</text>
</comment>
<reference evidence="12 14" key="2">
    <citation type="journal article" date="2013" name="Nature">
        <title>Insights into bilaterian evolution from three spiralian genomes.</title>
        <authorList>
            <person name="Simakov O."/>
            <person name="Marletaz F."/>
            <person name="Cho S.J."/>
            <person name="Edsinger-Gonzales E."/>
            <person name="Havlak P."/>
            <person name="Hellsten U."/>
            <person name="Kuo D.H."/>
            <person name="Larsson T."/>
            <person name="Lv J."/>
            <person name="Arendt D."/>
            <person name="Savage R."/>
            <person name="Osoegawa K."/>
            <person name="de Jong P."/>
            <person name="Grimwood J."/>
            <person name="Chapman J.A."/>
            <person name="Shapiro H."/>
            <person name="Aerts A."/>
            <person name="Otillar R.P."/>
            <person name="Terry A.Y."/>
            <person name="Boore J.L."/>
            <person name="Grigoriev I.V."/>
            <person name="Lindberg D.R."/>
            <person name="Seaver E.C."/>
            <person name="Weisblat D.A."/>
            <person name="Putnam N.H."/>
            <person name="Rokhsar D.S."/>
        </authorList>
    </citation>
    <scope>NUCLEOTIDE SEQUENCE</scope>
    <source>
        <strain evidence="12 14">I ESC-2004</strain>
    </source>
</reference>
<keyword evidence="5" id="KW-0677">Repeat</keyword>
<name>R7TQN1_CAPTE</name>
<evidence type="ECO:0000256" key="7">
    <source>
        <dbReference type="ARBA" id="ARBA00022989"/>
    </source>
</evidence>
<dbReference type="EnsemblMetazoa" id="CapteT174650">
    <property type="protein sequence ID" value="CapteP174650"/>
    <property type="gene ID" value="CapteG174650"/>
</dbReference>
<dbReference type="FunCoup" id="R7TQN1">
    <property type="interactions" value="55"/>
</dbReference>
<keyword evidence="4 10" id="KW-0812">Transmembrane</keyword>
<dbReference type="PANTHER" id="PTHR45928">
    <property type="entry name" value="RE38146P"/>
    <property type="match status" value="1"/>
</dbReference>
<feature type="repeat" description="Solcar" evidence="10">
    <location>
        <begin position="2"/>
        <end position="91"/>
    </location>
</feature>
<evidence type="ECO:0000256" key="10">
    <source>
        <dbReference type="PROSITE-ProRule" id="PRU00282"/>
    </source>
</evidence>
<reference evidence="14" key="1">
    <citation type="submission" date="2012-12" db="EMBL/GenBank/DDBJ databases">
        <authorList>
            <person name="Hellsten U."/>
            <person name="Grimwood J."/>
            <person name="Chapman J.A."/>
            <person name="Shapiro H."/>
            <person name="Aerts A."/>
            <person name="Otillar R.P."/>
            <person name="Terry A.Y."/>
            <person name="Boore J.L."/>
            <person name="Simakov O."/>
            <person name="Marletaz F."/>
            <person name="Cho S.-J."/>
            <person name="Edsinger-Gonzales E."/>
            <person name="Havlak P."/>
            <person name="Kuo D.-H."/>
            <person name="Larsson T."/>
            <person name="Lv J."/>
            <person name="Arendt D."/>
            <person name="Savage R."/>
            <person name="Osoegawa K."/>
            <person name="de Jong P."/>
            <person name="Lindberg D.R."/>
            <person name="Seaver E.C."/>
            <person name="Weisblat D.A."/>
            <person name="Putnam N.H."/>
            <person name="Grigoriev I.V."/>
            <person name="Rokhsar D.S."/>
        </authorList>
    </citation>
    <scope>NUCLEOTIDE SEQUENCE</scope>
    <source>
        <strain evidence="14">I ESC-2004</strain>
    </source>
</reference>
<comment type="subcellular location">
    <subcellularLocation>
        <location evidence="1">Mitochondrion inner membrane</location>
        <topology evidence="1">Multi-pass membrane protein</topology>
    </subcellularLocation>
</comment>
<dbReference type="PANTHER" id="PTHR45928:SF1">
    <property type="entry name" value="RE38146P"/>
    <property type="match status" value="1"/>
</dbReference>
<evidence type="ECO:0000256" key="5">
    <source>
        <dbReference type="ARBA" id="ARBA00022737"/>
    </source>
</evidence>
<evidence type="ECO:0000313" key="13">
    <source>
        <dbReference type="EnsemblMetazoa" id="CapteP174650"/>
    </source>
</evidence>
<dbReference type="OrthoDB" id="6703404at2759"/>
<evidence type="ECO:0000256" key="4">
    <source>
        <dbReference type="ARBA" id="ARBA00022692"/>
    </source>
</evidence>
<sequence length="308" mass="34180">MDEFLLGGIAASGAGFFTNPLEVAKTRMQLQGEMKARGQYRVHYKNVFHAFYTIGKVDGVCALQKGLVPALWYQFFMNGFRLGAYQVFSNLGWNKDKDGKVSFVRSVFMGAASGCVGAACGSPFYMVKTQLQAQANQAIAVGYQRELPGMFGALRVAFHEHGVRGLWRGVSGAVPRVMVGSGAQLSTFSTALEIIISLKIFREGSLWNTLSASMCSGVVVVMFMTPFDVVSTRLYNQATDTHGKGIYYKGLSDCFLKIFHNEGLWGFYKGWGASLFRLGPHTVLSLVFWQETRRWYAVMKQKVNEPEI</sequence>
<evidence type="ECO:0000256" key="11">
    <source>
        <dbReference type="RuleBase" id="RU000488"/>
    </source>
</evidence>
<dbReference type="PROSITE" id="PS50920">
    <property type="entry name" value="SOLCAR"/>
    <property type="match status" value="3"/>
</dbReference>
<evidence type="ECO:0000256" key="1">
    <source>
        <dbReference type="ARBA" id="ARBA00004448"/>
    </source>
</evidence>
<dbReference type="SUPFAM" id="SSF103506">
    <property type="entry name" value="Mitochondrial carrier"/>
    <property type="match status" value="1"/>
</dbReference>
<dbReference type="EMBL" id="KB308980">
    <property type="protein sequence ID" value="ELT95862.1"/>
    <property type="molecule type" value="Genomic_DNA"/>
</dbReference>
<keyword evidence="8" id="KW-0496">Mitochondrion</keyword>
<accession>R7TQN1</accession>
<dbReference type="Pfam" id="PF00153">
    <property type="entry name" value="Mito_carr"/>
    <property type="match status" value="3"/>
</dbReference>
<feature type="repeat" description="Solcar" evidence="10">
    <location>
        <begin position="101"/>
        <end position="194"/>
    </location>
</feature>
<feature type="repeat" description="Solcar" evidence="10">
    <location>
        <begin position="204"/>
        <end position="295"/>
    </location>
</feature>
<dbReference type="Proteomes" id="UP000014760">
    <property type="component" value="Unassembled WGS sequence"/>
</dbReference>
<dbReference type="Gene3D" id="1.50.40.10">
    <property type="entry name" value="Mitochondrial carrier domain"/>
    <property type="match status" value="1"/>
</dbReference>
<evidence type="ECO:0000256" key="8">
    <source>
        <dbReference type="ARBA" id="ARBA00023128"/>
    </source>
</evidence>
<evidence type="ECO:0000256" key="9">
    <source>
        <dbReference type="ARBA" id="ARBA00023136"/>
    </source>
</evidence>
<keyword evidence="9 10" id="KW-0472">Membrane</keyword>
<keyword evidence="6" id="KW-0999">Mitochondrion inner membrane</keyword>
<dbReference type="InterPro" id="IPR023395">
    <property type="entry name" value="MCP_dom_sf"/>
</dbReference>
<dbReference type="InterPro" id="IPR018108">
    <property type="entry name" value="MCP_transmembrane"/>
</dbReference>
<dbReference type="HOGENOM" id="CLU_015166_14_3_1"/>
<keyword evidence="3 11" id="KW-0813">Transport</keyword>
<dbReference type="EMBL" id="AMQN01011611">
    <property type="status" value="NOT_ANNOTATED_CDS"/>
    <property type="molecule type" value="Genomic_DNA"/>
</dbReference>
<dbReference type="FunFam" id="1.50.40.10:FF:000039">
    <property type="entry name" value="Solute carrier family 25 member 35"/>
    <property type="match status" value="1"/>
</dbReference>
<dbReference type="OMA" id="GFYDPMR"/>
<keyword evidence="7" id="KW-1133">Transmembrane helix</keyword>
<proteinExistence type="inferred from homology"/>
<protein>
    <recommendedName>
        <fullName evidence="15">Solute carrier family 25 member 35</fullName>
    </recommendedName>
</protein>